<dbReference type="PROSITE" id="PS50052">
    <property type="entry name" value="GUANYLATE_KINASE_2"/>
    <property type="match status" value="1"/>
</dbReference>
<dbReference type="Gene3D" id="3.40.50.300">
    <property type="entry name" value="P-loop containing nucleotide triphosphate hydrolases"/>
    <property type="match status" value="1"/>
</dbReference>
<dbReference type="Proteomes" id="UP000824093">
    <property type="component" value="Unassembled WGS sequence"/>
</dbReference>
<evidence type="ECO:0000256" key="2">
    <source>
        <dbReference type="ARBA" id="ARBA00005790"/>
    </source>
</evidence>
<sequence length="179" mass="20764">MIILIGESGSGKTTILNELEKRGYKKAVNHTTRAKREGEEKLKEYKFVTKTEFEDMWNKNELLQRAEFNGEFYGIGIDSLKEDVACISIVDSVKDIKEKAKELGKEDIKIHTFYIFVSPEERTKRMLKRGDSIEGIQKRIAIDKEKFAKVKEVVDYTIENNEIEEAVNQIIELDQKEKV</sequence>
<dbReference type="PROSITE" id="PS00675">
    <property type="entry name" value="SIGMA54_INTERACT_1"/>
    <property type="match status" value="1"/>
</dbReference>
<dbReference type="InterPro" id="IPR025662">
    <property type="entry name" value="Sigma_54_int_dom_ATP-bd_1"/>
</dbReference>
<evidence type="ECO:0000259" key="6">
    <source>
        <dbReference type="PROSITE" id="PS50052"/>
    </source>
</evidence>
<gene>
    <name evidence="7" type="ORF">IAB70_01350</name>
</gene>
<comment type="similarity">
    <text evidence="2">Belongs to the guanylate kinase family.</text>
</comment>
<proteinExistence type="inferred from homology"/>
<evidence type="ECO:0000313" key="7">
    <source>
        <dbReference type="EMBL" id="HIU51264.1"/>
    </source>
</evidence>
<reference evidence="7" key="1">
    <citation type="submission" date="2020-10" db="EMBL/GenBank/DDBJ databases">
        <authorList>
            <person name="Gilroy R."/>
        </authorList>
    </citation>
    <scope>NUCLEOTIDE SEQUENCE</scope>
    <source>
        <strain evidence="7">CHK195-15760</strain>
    </source>
</reference>
<evidence type="ECO:0000256" key="1">
    <source>
        <dbReference type="ARBA" id="ARBA00003531"/>
    </source>
</evidence>
<comment type="caution">
    <text evidence="7">The sequence shown here is derived from an EMBL/GenBank/DDBJ whole genome shotgun (WGS) entry which is preliminary data.</text>
</comment>
<dbReference type="Pfam" id="PF00625">
    <property type="entry name" value="Guanylate_kin"/>
    <property type="match status" value="1"/>
</dbReference>
<evidence type="ECO:0000256" key="4">
    <source>
        <dbReference type="ARBA" id="ARBA00022777"/>
    </source>
</evidence>
<feature type="domain" description="Guanylate kinase-like" evidence="6">
    <location>
        <begin position="1"/>
        <end position="175"/>
    </location>
</feature>
<dbReference type="EMBL" id="DVNH01000011">
    <property type="protein sequence ID" value="HIU51264.1"/>
    <property type="molecule type" value="Genomic_DNA"/>
</dbReference>
<evidence type="ECO:0000256" key="3">
    <source>
        <dbReference type="ARBA" id="ARBA00022679"/>
    </source>
</evidence>
<name>A0A9D1M0B0_9FIRM</name>
<keyword evidence="4" id="KW-0418">Kinase</keyword>
<organism evidence="7 8">
    <name type="scientific">Candidatus Merdicola faecigallinarum</name>
    <dbReference type="NCBI Taxonomy" id="2840862"/>
    <lineage>
        <taxon>Bacteria</taxon>
        <taxon>Bacillati</taxon>
        <taxon>Bacillota</taxon>
        <taxon>Clostridia</taxon>
        <taxon>Candidatus Merdicola</taxon>
    </lineage>
</organism>
<dbReference type="InterPro" id="IPR008144">
    <property type="entry name" value="Guanylate_kin-like_dom"/>
</dbReference>
<dbReference type="PANTHER" id="PTHR23117:SF13">
    <property type="entry name" value="GUANYLATE KINASE"/>
    <property type="match status" value="1"/>
</dbReference>
<accession>A0A9D1M0B0</accession>
<keyword evidence="3" id="KW-0808">Transferase</keyword>
<evidence type="ECO:0000313" key="8">
    <source>
        <dbReference type="Proteomes" id="UP000824093"/>
    </source>
</evidence>
<comment type="catalytic activity">
    <reaction evidence="5">
        <text>GMP + ATP = GDP + ADP</text>
        <dbReference type="Rhea" id="RHEA:20780"/>
        <dbReference type="ChEBI" id="CHEBI:30616"/>
        <dbReference type="ChEBI" id="CHEBI:58115"/>
        <dbReference type="ChEBI" id="CHEBI:58189"/>
        <dbReference type="ChEBI" id="CHEBI:456216"/>
        <dbReference type="EC" id="2.7.4.8"/>
    </reaction>
</comment>
<dbReference type="GO" id="GO:0004385">
    <property type="term" value="F:GMP kinase activity"/>
    <property type="evidence" value="ECO:0007669"/>
    <property type="project" value="UniProtKB-EC"/>
</dbReference>
<dbReference type="InterPro" id="IPR008145">
    <property type="entry name" value="GK/Ca_channel_bsu"/>
</dbReference>
<dbReference type="SMART" id="SM00072">
    <property type="entry name" value="GuKc"/>
    <property type="match status" value="1"/>
</dbReference>
<dbReference type="PANTHER" id="PTHR23117">
    <property type="entry name" value="GUANYLATE KINASE-RELATED"/>
    <property type="match status" value="1"/>
</dbReference>
<dbReference type="SUPFAM" id="SSF52540">
    <property type="entry name" value="P-loop containing nucleoside triphosphate hydrolases"/>
    <property type="match status" value="1"/>
</dbReference>
<protein>
    <submittedName>
        <fullName evidence="7">AAA family ATPase</fullName>
    </submittedName>
</protein>
<dbReference type="GO" id="GO:0005829">
    <property type="term" value="C:cytosol"/>
    <property type="evidence" value="ECO:0007669"/>
    <property type="project" value="TreeGrafter"/>
</dbReference>
<dbReference type="AlphaFoldDB" id="A0A9D1M0B0"/>
<comment type="function">
    <text evidence="1">Essential for recycling GMP and indirectly, cGMP.</text>
</comment>
<evidence type="ECO:0000256" key="5">
    <source>
        <dbReference type="ARBA" id="ARBA00048594"/>
    </source>
</evidence>
<reference evidence="7" key="2">
    <citation type="journal article" date="2021" name="PeerJ">
        <title>Extensive microbial diversity within the chicken gut microbiome revealed by metagenomics and culture.</title>
        <authorList>
            <person name="Gilroy R."/>
            <person name="Ravi A."/>
            <person name="Getino M."/>
            <person name="Pursley I."/>
            <person name="Horton D.L."/>
            <person name="Alikhan N.F."/>
            <person name="Baker D."/>
            <person name="Gharbi K."/>
            <person name="Hall N."/>
            <person name="Watson M."/>
            <person name="Adriaenssens E.M."/>
            <person name="Foster-Nyarko E."/>
            <person name="Jarju S."/>
            <person name="Secka A."/>
            <person name="Antonio M."/>
            <person name="Oren A."/>
            <person name="Chaudhuri R.R."/>
            <person name="La Ragione R."/>
            <person name="Hildebrand F."/>
            <person name="Pallen M.J."/>
        </authorList>
    </citation>
    <scope>NUCLEOTIDE SEQUENCE</scope>
    <source>
        <strain evidence="7">CHK195-15760</strain>
    </source>
</reference>
<dbReference type="InterPro" id="IPR027417">
    <property type="entry name" value="P-loop_NTPase"/>
</dbReference>